<dbReference type="EMBL" id="GBBI01005023">
    <property type="protein sequence ID" value="JAC13689.1"/>
    <property type="molecule type" value="mRNA"/>
</dbReference>
<accession>A0A023EYM1</accession>
<dbReference type="PANTHER" id="PTHR46947">
    <property type="entry name" value="WD REPEAT-CONTAINING PROTEIN 73"/>
    <property type="match status" value="1"/>
</dbReference>
<dbReference type="PANTHER" id="PTHR46947:SF1">
    <property type="entry name" value="WD REPEAT-CONTAINING PROTEIN 73"/>
    <property type="match status" value="1"/>
</dbReference>
<dbReference type="GO" id="GO:0005829">
    <property type="term" value="C:cytosol"/>
    <property type="evidence" value="ECO:0007669"/>
    <property type="project" value="TreeGrafter"/>
</dbReference>
<proteinExistence type="evidence at transcript level"/>
<dbReference type="GO" id="GO:0031122">
    <property type="term" value="P:cytoplasmic microtubule organization"/>
    <property type="evidence" value="ECO:0007669"/>
    <property type="project" value="TreeGrafter"/>
</dbReference>
<name>A0A023EYM1_TRIIF</name>
<dbReference type="InterPro" id="IPR042795">
    <property type="entry name" value="Wdr73"/>
</dbReference>
<dbReference type="SUPFAM" id="SSF50978">
    <property type="entry name" value="WD40 repeat-like"/>
    <property type="match status" value="1"/>
</dbReference>
<dbReference type="Gene3D" id="2.130.10.10">
    <property type="entry name" value="YVTN repeat-like/Quinoprotein amine dehydrogenase"/>
    <property type="match status" value="1"/>
</dbReference>
<dbReference type="AlphaFoldDB" id="A0A023EYM1"/>
<evidence type="ECO:0000313" key="1">
    <source>
        <dbReference type="EMBL" id="JAC13689.1"/>
    </source>
</evidence>
<dbReference type="InterPro" id="IPR015943">
    <property type="entry name" value="WD40/YVTN_repeat-like_dom_sf"/>
</dbReference>
<sequence length="351" mass="38579">MFDTEYIVEQIEFSDASSICVLGRKTAGQCVLSELALPSKIMDKNKRNVAMSSDLKIKSGLFPAAPISQILCIYGEGKVIAAEESLPGVAVYELNVADSDQILRSGTLKAPLTQPKLSLVDAKTLLLTANRDEKPLLLDLTSGQTCAPLNRYSCTPTEDVLPAVVSPTIALLCRRKDSESILYDVRSGTKVGCINGNNKCDLWTVTTNYHALRHPTPPLTTLAFLSASGLLRVYDLRKLDQEISNCQLELPDANKEKVSNPRVHLSPSGDYLSVSGYDTAVGVYHLGPSNLAAEVFRHDGHNHMEQYHGTVLTTITDHVWYDDCTVISAADNMSLNCWQPTSLKLLWHRLY</sequence>
<organism evidence="1">
    <name type="scientific">Triatoma infestans</name>
    <name type="common">Assassin bug</name>
    <dbReference type="NCBI Taxonomy" id="30076"/>
    <lineage>
        <taxon>Eukaryota</taxon>
        <taxon>Metazoa</taxon>
        <taxon>Ecdysozoa</taxon>
        <taxon>Arthropoda</taxon>
        <taxon>Hexapoda</taxon>
        <taxon>Insecta</taxon>
        <taxon>Pterygota</taxon>
        <taxon>Neoptera</taxon>
        <taxon>Paraneoptera</taxon>
        <taxon>Hemiptera</taxon>
        <taxon>Heteroptera</taxon>
        <taxon>Panheteroptera</taxon>
        <taxon>Cimicomorpha</taxon>
        <taxon>Reduviidae</taxon>
        <taxon>Triatominae</taxon>
        <taxon>Triatoma</taxon>
    </lineage>
</organism>
<reference evidence="1" key="1">
    <citation type="journal article" date="2014" name="PLoS Negl. Trop. Dis.">
        <title>An updated insight into the Sialotranscriptome of Triatoma infestans: developmental stage and geographic variations.</title>
        <authorList>
            <person name="Schwarz A."/>
            <person name="Medrano-Mercado N."/>
            <person name="Schaub G.A."/>
            <person name="Struchiner C.J."/>
            <person name="Bargues M.D."/>
            <person name="Levy M.Z."/>
            <person name="Ribeiro J.M."/>
        </authorList>
    </citation>
    <scope>NUCLEOTIDE SEQUENCE</scope>
    <source>
        <strain evidence="1">Chile</strain>
        <tissue evidence="1">Salivary glands</tissue>
    </source>
</reference>
<dbReference type="InterPro" id="IPR036322">
    <property type="entry name" value="WD40_repeat_dom_sf"/>
</dbReference>
<dbReference type="GO" id="GO:0000922">
    <property type="term" value="C:spindle pole"/>
    <property type="evidence" value="ECO:0007669"/>
    <property type="project" value="TreeGrafter"/>
</dbReference>
<protein>
    <submittedName>
        <fullName evidence="1">Uncharacterized protein</fullName>
    </submittedName>
</protein>